<evidence type="ECO:0000259" key="3">
    <source>
        <dbReference type="Pfam" id="PF01464"/>
    </source>
</evidence>
<dbReference type="Pfam" id="PF01464">
    <property type="entry name" value="SLT"/>
    <property type="match status" value="1"/>
</dbReference>
<dbReference type="AlphaFoldDB" id="A0A0U1NN31"/>
<dbReference type="RefSeq" id="WP_053084895.1">
    <property type="nucleotide sequence ID" value="NZ_CVPC01000013.1"/>
</dbReference>
<evidence type="ECO:0000313" key="4">
    <source>
        <dbReference type="EMBL" id="CRK76140.1"/>
    </source>
</evidence>
<feature type="domain" description="Transglycosylase SLT" evidence="3">
    <location>
        <begin position="97"/>
        <end position="161"/>
    </location>
</feature>
<dbReference type="SUPFAM" id="SSF53955">
    <property type="entry name" value="Lysozyme-like"/>
    <property type="match status" value="1"/>
</dbReference>
<dbReference type="EMBL" id="CVQV01000013">
    <property type="protein sequence ID" value="CRK76140.1"/>
    <property type="molecule type" value="Genomic_DNA"/>
</dbReference>
<evidence type="ECO:0000256" key="2">
    <source>
        <dbReference type="SAM" id="SignalP"/>
    </source>
</evidence>
<dbReference type="OrthoDB" id="5945995at2"/>
<protein>
    <submittedName>
        <fullName evidence="4">Transglycosylase SLT domain protein</fullName>
    </submittedName>
</protein>
<dbReference type="InterPro" id="IPR023346">
    <property type="entry name" value="Lysozyme-like_dom_sf"/>
</dbReference>
<accession>A0A0U1NN31</accession>
<organism evidence="4 5">
    <name type="scientific">Nereida ignava</name>
    <dbReference type="NCBI Taxonomy" id="282199"/>
    <lineage>
        <taxon>Bacteria</taxon>
        <taxon>Pseudomonadati</taxon>
        <taxon>Pseudomonadota</taxon>
        <taxon>Alphaproteobacteria</taxon>
        <taxon>Rhodobacterales</taxon>
        <taxon>Roseobacteraceae</taxon>
        <taxon>Nereida</taxon>
    </lineage>
</organism>
<name>A0A0U1NN31_9RHOB</name>
<feature type="signal peptide" evidence="2">
    <location>
        <begin position="1"/>
        <end position="27"/>
    </location>
</feature>
<feature type="chain" id="PRO_5006712279" evidence="2">
    <location>
        <begin position="28"/>
        <end position="287"/>
    </location>
</feature>
<dbReference type="Gene3D" id="1.10.530.10">
    <property type="match status" value="1"/>
</dbReference>
<reference evidence="4 5" key="1">
    <citation type="submission" date="2015-04" db="EMBL/GenBank/DDBJ databases">
        <authorList>
            <person name="Syromyatnikov M.Y."/>
            <person name="Popov V.N."/>
        </authorList>
    </citation>
    <scope>NUCLEOTIDE SEQUENCE [LARGE SCALE GENOMIC DNA]</scope>
    <source>
        <strain evidence="4 5">CECT 5292</strain>
    </source>
</reference>
<proteinExistence type="inferred from homology"/>
<evidence type="ECO:0000256" key="1">
    <source>
        <dbReference type="ARBA" id="ARBA00009387"/>
    </source>
</evidence>
<dbReference type="InterPro" id="IPR008258">
    <property type="entry name" value="Transglycosylase_SLT_dom_1"/>
</dbReference>
<sequence length="287" mass="31699">MMGGLRYIISVVMVSTGLLAATGYAHANTISSVPNCEGMAAEVGRRAGLPDGYLPAISRIESGRQIDNTRKAWPWTLNHSGKGLYFETRAEALAYLKKATQKGRTNIDVGCMQINHYWHGHQFSSLEQMMEPARNIEYAASYLKELYGRHGSWVEAVKHYHSPDDARGARYFKGFQAAHRRVKDTPPVAVTQTVYGDFFTLADQTRAQAPLGDGQGPLVAGVANGQALGADQVYERLLAALGPELTTDNFSVWQSQVPLAQRQHTRGVVRQKWMAVESFRAELSSQN</sequence>
<keyword evidence="5" id="KW-1185">Reference proteome</keyword>
<evidence type="ECO:0000313" key="5">
    <source>
        <dbReference type="Proteomes" id="UP000048949"/>
    </source>
</evidence>
<dbReference type="STRING" id="282199.GCA_001049735_02196"/>
<gene>
    <name evidence="4" type="ORF">NIG5292_02197</name>
</gene>
<keyword evidence="2" id="KW-0732">Signal</keyword>
<dbReference type="Proteomes" id="UP000048949">
    <property type="component" value="Unassembled WGS sequence"/>
</dbReference>
<comment type="similarity">
    <text evidence="1">Belongs to the virb1 family.</text>
</comment>